<gene>
    <name evidence="7" type="ORF">AB6A68_03290</name>
</gene>
<keyword evidence="4" id="KW-0378">Hydrolase</keyword>
<dbReference type="InterPro" id="IPR008258">
    <property type="entry name" value="Transglycosylase_SLT_dom_1"/>
</dbReference>
<evidence type="ECO:0000313" key="8">
    <source>
        <dbReference type="Proteomes" id="UP001560267"/>
    </source>
</evidence>
<dbReference type="Gene3D" id="1.10.530.10">
    <property type="match status" value="1"/>
</dbReference>
<name>A0ABV3Y0D7_9ACTN</name>
<dbReference type="InterPro" id="IPR000189">
    <property type="entry name" value="Transglyc_AS"/>
</dbReference>
<comment type="similarity">
    <text evidence="2">Belongs to the transglycosylase Slt family.</text>
</comment>
<organism evidence="7 8">
    <name type="scientific">Ferrimicrobium acidiphilum</name>
    <dbReference type="NCBI Taxonomy" id="121039"/>
    <lineage>
        <taxon>Bacteria</taxon>
        <taxon>Bacillati</taxon>
        <taxon>Actinomycetota</taxon>
        <taxon>Acidimicrobiia</taxon>
        <taxon>Acidimicrobiales</taxon>
        <taxon>Acidimicrobiaceae</taxon>
        <taxon>Ferrimicrobium</taxon>
    </lineage>
</organism>
<dbReference type="Pfam" id="PF00877">
    <property type="entry name" value="NLPC_P60"/>
    <property type="match status" value="1"/>
</dbReference>
<keyword evidence="8" id="KW-1185">Reference proteome</keyword>
<keyword evidence="3" id="KW-0645">Protease</keyword>
<sequence length="370" mass="36873">MNAIPSTLPALTDLSNAFNQLASQTVTSNGPSAFLQTLNQVQSTIGAILDPKATTTTSTSTTLGTSAAPSLAAGLSSDVPLANGVTGSSPASVSAPALTASAAIAPSAPSSGSTPSPITQALANALGEVGVPYVWGGSSPTTGFDCSGLVQWAYGQAGIDLPRVADQQQQVGTKVASLAQAQPGDLVFYGNPAYHVGIYLGNGYMVDAPQTGQTVQIQPVGSPTEIRNVAPTDGPVGSVAAPSNLAPVFAAATQAYHLPQNLLASVATAESGMNPSAVSSAGAEGIMQIIPQTAASLGVNPMDPTQAIYGAAELLSQKLARFGSVPLALAAYNAGDGAVEQYGGIPPYAQTQNYVNEVMGLMGGQNVTSG</sequence>
<evidence type="ECO:0000256" key="4">
    <source>
        <dbReference type="ARBA" id="ARBA00022801"/>
    </source>
</evidence>
<evidence type="ECO:0000256" key="2">
    <source>
        <dbReference type="ARBA" id="ARBA00007734"/>
    </source>
</evidence>
<evidence type="ECO:0000256" key="5">
    <source>
        <dbReference type="ARBA" id="ARBA00022807"/>
    </source>
</evidence>
<accession>A0ABV3Y0D7</accession>
<dbReference type="InterPro" id="IPR051794">
    <property type="entry name" value="PG_Endopeptidase_C40"/>
</dbReference>
<dbReference type="SUPFAM" id="SSF54001">
    <property type="entry name" value="Cysteine proteinases"/>
    <property type="match status" value="1"/>
</dbReference>
<reference evidence="7 8" key="1">
    <citation type="submission" date="2024-07" db="EMBL/GenBank/DDBJ databases">
        <title>Draft Genome Sequence of Ferrimicrobium acidiphilum Strain YE2023, Isolated from a Pulp of Bioleach Reactor.</title>
        <authorList>
            <person name="Elkina Y.A."/>
            <person name="Bulaeva A.G."/>
            <person name="Beletsky A.V."/>
            <person name="Mardanov A.V."/>
        </authorList>
    </citation>
    <scope>NUCLEOTIDE SEQUENCE [LARGE SCALE GENOMIC DNA]</scope>
    <source>
        <strain evidence="7 8">YE2023</strain>
    </source>
</reference>
<proteinExistence type="inferred from homology"/>
<evidence type="ECO:0000313" key="7">
    <source>
        <dbReference type="EMBL" id="MEX6428860.1"/>
    </source>
</evidence>
<evidence type="ECO:0000256" key="1">
    <source>
        <dbReference type="ARBA" id="ARBA00007074"/>
    </source>
</evidence>
<feature type="domain" description="NlpC/P60" evidence="6">
    <location>
        <begin position="112"/>
        <end position="240"/>
    </location>
</feature>
<keyword evidence="5" id="KW-0788">Thiol protease</keyword>
<dbReference type="RefSeq" id="WP_369084249.1">
    <property type="nucleotide sequence ID" value="NZ_JBFSHR010000007.1"/>
</dbReference>
<dbReference type="CDD" id="cd00254">
    <property type="entry name" value="LT-like"/>
    <property type="match status" value="1"/>
</dbReference>
<dbReference type="PROSITE" id="PS51935">
    <property type="entry name" value="NLPC_P60"/>
    <property type="match status" value="1"/>
</dbReference>
<evidence type="ECO:0000256" key="3">
    <source>
        <dbReference type="ARBA" id="ARBA00022670"/>
    </source>
</evidence>
<dbReference type="Gene3D" id="3.90.1720.10">
    <property type="entry name" value="endopeptidase domain like (from Nostoc punctiforme)"/>
    <property type="match status" value="1"/>
</dbReference>
<dbReference type="InterPro" id="IPR038765">
    <property type="entry name" value="Papain-like_cys_pep_sf"/>
</dbReference>
<dbReference type="SUPFAM" id="SSF53955">
    <property type="entry name" value="Lysozyme-like"/>
    <property type="match status" value="1"/>
</dbReference>
<dbReference type="Proteomes" id="UP001560267">
    <property type="component" value="Unassembled WGS sequence"/>
</dbReference>
<dbReference type="Pfam" id="PF01464">
    <property type="entry name" value="SLT"/>
    <property type="match status" value="1"/>
</dbReference>
<dbReference type="PROSITE" id="PS00922">
    <property type="entry name" value="TRANSGLYCOSYLASE"/>
    <property type="match status" value="1"/>
</dbReference>
<dbReference type="InterPro" id="IPR023346">
    <property type="entry name" value="Lysozyme-like_dom_sf"/>
</dbReference>
<dbReference type="EMBL" id="JBFSHR010000007">
    <property type="protein sequence ID" value="MEX6428860.1"/>
    <property type="molecule type" value="Genomic_DNA"/>
</dbReference>
<dbReference type="PANTHER" id="PTHR47359:SF3">
    <property type="entry name" value="NLP_P60 DOMAIN-CONTAINING PROTEIN-RELATED"/>
    <property type="match status" value="1"/>
</dbReference>
<protein>
    <submittedName>
        <fullName evidence="7">NlpC/P60 family protein</fullName>
    </submittedName>
</protein>
<dbReference type="InterPro" id="IPR000064">
    <property type="entry name" value="NLP_P60_dom"/>
</dbReference>
<evidence type="ECO:0000259" key="6">
    <source>
        <dbReference type="PROSITE" id="PS51935"/>
    </source>
</evidence>
<comment type="similarity">
    <text evidence="1">Belongs to the peptidase C40 family.</text>
</comment>
<dbReference type="PANTHER" id="PTHR47359">
    <property type="entry name" value="PEPTIDOGLYCAN DL-ENDOPEPTIDASE CWLO"/>
    <property type="match status" value="1"/>
</dbReference>
<comment type="caution">
    <text evidence="7">The sequence shown here is derived from an EMBL/GenBank/DDBJ whole genome shotgun (WGS) entry which is preliminary data.</text>
</comment>